<protein>
    <submittedName>
        <fullName evidence="2">Uncharacterized protein</fullName>
    </submittedName>
</protein>
<proteinExistence type="predicted"/>
<dbReference type="RefSeq" id="WP_244752433.1">
    <property type="nucleotide sequence ID" value="NZ_CP095074.1"/>
</dbReference>
<keyword evidence="1" id="KW-1133">Transmembrane helix</keyword>
<organism evidence="2 3">
    <name type="scientific">Halobacillus shinanisalinarum</name>
    <dbReference type="NCBI Taxonomy" id="2932258"/>
    <lineage>
        <taxon>Bacteria</taxon>
        <taxon>Bacillati</taxon>
        <taxon>Bacillota</taxon>
        <taxon>Bacilli</taxon>
        <taxon>Bacillales</taxon>
        <taxon>Bacillaceae</taxon>
        <taxon>Halobacillus</taxon>
    </lineage>
</organism>
<dbReference type="Pfam" id="PF26135">
    <property type="entry name" value="YuzI"/>
    <property type="match status" value="1"/>
</dbReference>
<keyword evidence="3" id="KW-1185">Reference proteome</keyword>
<keyword evidence="1" id="KW-0472">Membrane</keyword>
<keyword evidence="1" id="KW-0812">Transmembrane</keyword>
<dbReference type="Proteomes" id="UP000831880">
    <property type="component" value="Chromosome"/>
</dbReference>
<dbReference type="InterPro" id="IPR058887">
    <property type="entry name" value="YuzI-like"/>
</dbReference>
<reference evidence="2 3" key="1">
    <citation type="submission" date="2022-04" db="EMBL/GenBank/DDBJ databases">
        <title>Halobacillus sp. isolated from saltern.</title>
        <authorList>
            <person name="Won M."/>
            <person name="Lee C.-M."/>
            <person name="Woen H.-Y."/>
            <person name="Kwon S.-W."/>
        </authorList>
    </citation>
    <scope>NUCLEOTIDE SEQUENCE [LARGE SCALE GENOMIC DNA]</scope>
    <source>
        <strain evidence="2 3">SSTM10-2</strain>
    </source>
</reference>
<sequence length="70" mass="7932">MVRWLLFLIGFGFSVAGGTVTITYLNLIPAGLTWIEFLLFIRSRPECYLFPIGIVLISFAILLMNDSFTK</sequence>
<evidence type="ECO:0000313" key="2">
    <source>
        <dbReference type="EMBL" id="UOQ92828.1"/>
    </source>
</evidence>
<name>A0ABY4GXL6_9BACI</name>
<evidence type="ECO:0000313" key="3">
    <source>
        <dbReference type="Proteomes" id="UP000831880"/>
    </source>
</evidence>
<gene>
    <name evidence="2" type="ORF">MUO14_20825</name>
</gene>
<accession>A0ABY4GXL6</accession>
<dbReference type="EMBL" id="CP095074">
    <property type="protein sequence ID" value="UOQ92828.1"/>
    <property type="molecule type" value="Genomic_DNA"/>
</dbReference>
<evidence type="ECO:0000256" key="1">
    <source>
        <dbReference type="SAM" id="Phobius"/>
    </source>
</evidence>
<feature type="transmembrane region" description="Helical" evidence="1">
    <location>
        <begin position="6"/>
        <end position="27"/>
    </location>
</feature>
<feature type="transmembrane region" description="Helical" evidence="1">
    <location>
        <begin position="47"/>
        <end position="64"/>
    </location>
</feature>